<keyword evidence="1" id="KW-0175">Coiled coil</keyword>
<evidence type="ECO:0000313" key="4">
    <source>
        <dbReference type="EMBL" id="GEM77082.1"/>
    </source>
</evidence>
<proteinExistence type="predicted"/>
<reference evidence="4 5" key="1">
    <citation type="submission" date="2019-07" db="EMBL/GenBank/DDBJ databases">
        <title>Whole genome shotgun sequence of Vibrio sagamiensis NBRC 104589.</title>
        <authorList>
            <person name="Hosoyama A."/>
            <person name="Uohara A."/>
            <person name="Ohji S."/>
            <person name="Ichikawa N."/>
        </authorList>
    </citation>
    <scope>NUCLEOTIDE SEQUENCE [LARGE SCALE GENOMIC DNA]</scope>
    <source>
        <strain evidence="4 5">NBRC 104589</strain>
    </source>
</reference>
<evidence type="ECO:0000313" key="5">
    <source>
        <dbReference type="Proteomes" id="UP000321922"/>
    </source>
</evidence>
<feature type="region of interest" description="Disordered" evidence="2">
    <location>
        <begin position="532"/>
        <end position="557"/>
    </location>
</feature>
<feature type="coiled-coil region" evidence="1">
    <location>
        <begin position="357"/>
        <end position="396"/>
    </location>
</feature>
<dbReference type="AlphaFoldDB" id="A0A511QKU2"/>
<dbReference type="OrthoDB" id="7056529at2"/>
<dbReference type="Proteomes" id="UP000321922">
    <property type="component" value="Unassembled WGS sequence"/>
</dbReference>
<gene>
    <name evidence="4" type="ORF">VSA01S_31940</name>
</gene>
<dbReference type="RefSeq" id="WP_050567482.1">
    <property type="nucleotide sequence ID" value="NZ_BAOJ01000233.1"/>
</dbReference>
<keyword evidence="3" id="KW-1133">Transmembrane helix</keyword>
<keyword evidence="3" id="KW-0472">Membrane</keyword>
<comment type="caution">
    <text evidence="4">The sequence shown here is derived from an EMBL/GenBank/DDBJ whole genome shotgun (WGS) entry which is preliminary data.</text>
</comment>
<keyword evidence="5" id="KW-1185">Reference proteome</keyword>
<evidence type="ECO:0000256" key="1">
    <source>
        <dbReference type="SAM" id="Coils"/>
    </source>
</evidence>
<feature type="transmembrane region" description="Helical" evidence="3">
    <location>
        <begin position="328"/>
        <end position="349"/>
    </location>
</feature>
<evidence type="ECO:0000256" key="2">
    <source>
        <dbReference type="SAM" id="MobiDB-lite"/>
    </source>
</evidence>
<dbReference type="EMBL" id="BJXJ01000039">
    <property type="protein sequence ID" value="GEM77082.1"/>
    <property type="molecule type" value="Genomic_DNA"/>
</dbReference>
<protein>
    <submittedName>
        <fullName evidence="4">Uncharacterized protein</fullName>
    </submittedName>
</protein>
<accession>A0A511QKU2</accession>
<organism evidence="4 5">
    <name type="scientific">Vibrio sagamiensis NBRC 104589</name>
    <dbReference type="NCBI Taxonomy" id="1219064"/>
    <lineage>
        <taxon>Bacteria</taxon>
        <taxon>Pseudomonadati</taxon>
        <taxon>Pseudomonadota</taxon>
        <taxon>Gammaproteobacteria</taxon>
        <taxon>Vibrionales</taxon>
        <taxon>Vibrionaceae</taxon>
        <taxon>Vibrio</taxon>
    </lineage>
</organism>
<sequence length="557" mass="61515">MNKLMDDTNKKWTVTNSTKVAVTAISAATSNDSSKAMIYEMGLSYLPSDKANDALPSGETTNVTLDEHTSSGDEQEIYDVIFAKPSNAFPVDNASIMLPLFGGSYPDYTISSTAADAMKNSYNFFRMIQAYPTSTLAKNFNQALTDEQSNESQTTPSSKSPIDTFFASTKSYQNCTAVTYAAILSYAQTFAGASVGFSQKRTFYLYSDHSDKVSEAGTVSFDLNAVQSPFDLSDKNAGYTIVFKDSNGESTPLFYEQGQFVSDVNSDMPAICLQITWASKNQLNGTDTSQDTIVPVMAGFVNGLKASGSSTKQDISSRTNKWGWPSTVTGWFSLVMGVGGAIMFGDWIIQKFRAKSKARVETERANNERQITDEQNKALNDRIDAMSEKMAEHNQAILDKLQSDEQFSQDLQAVENQTTNAINDINKSDAQRVMEKQISEYGDQISEIAEYGVTSDLQDAASTLREAARDVASANSVDQMKAAREKWDPELEEVQKTITKRTEVLDQEISAETRNNINRSNENLEELAAEQEAIEDQQELEERGEFDEDSVFDDVVD</sequence>
<keyword evidence="3" id="KW-0812">Transmembrane</keyword>
<evidence type="ECO:0000256" key="3">
    <source>
        <dbReference type="SAM" id="Phobius"/>
    </source>
</evidence>
<name>A0A511QKU2_9VIBR</name>